<dbReference type="PROSITE" id="PS50850">
    <property type="entry name" value="MFS"/>
    <property type="match status" value="1"/>
</dbReference>
<comment type="caution">
    <text evidence="10">The sequence shown here is derived from an EMBL/GenBank/DDBJ whole genome shotgun (WGS) entry which is preliminary data.</text>
</comment>
<sequence>MSGSSLFAHRDFRLLLLGQTTSQFGTQVSGVAIPLLAVLALDASPFEVGLVSASSTLAFALIGLPAGAWLDSMHRRPVLIASDVVRAVLLATIPLAAVLGILTIAHLVVVSLLAGFARVFFDVGYSSYIPTVIGKGRLLAGNSAMETIRASGQVVGPGVGGFLVTLLGAAAVVLVQAVTFAVSAVCLLLIRTREEALPVRQERPRLWPQIREGLAFVARNRILRATALASAASNFSFAVASSVNFIFMSRSLDLSATAIGLIIAGGSVTVMIAAAITPRMGRAVGTARIIWLSLAVTGPFTILAPLAQPGWGVVLLIVSIAAAEFGQIVYAITNVSLRQRLTPDRMLSRVTATMRFLIMGTFPAGALLGGVLGELSIRGTLLFVAGVAILVPIPLYLALRGTRDVDEIPEWQSAPEPGAVAEEPDGPRPR</sequence>
<evidence type="ECO:0000256" key="6">
    <source>
        <dbReference type="ARBA" id="ARBA00023136"/>
    </source>
</evidence>
<dbReference type="RefSeq" id="WP_386668231.1">
    <property type="nucleotide sequence ID" value="NZ_JBHLTG010000002.1"/>
</dbReference>
<evidence type="ECO:0000256" key="5">
    <source>
        <dbReference type="ARBA" id="ARBA00022989"/>
    </source>
</evidence>
<dbReference type="InterPro" id="IPR010290">
    <property type="entry name" value="TM_effector"/>
</dbReference>
<accession>A0ABV6RNM8</accession>
<feature type="transmembrane region" description="Helical" evidence="8">
    <location>
        <begin position="379"/>
        <end position="399"/>
    </location>
</feature>
<proteinExistence type="predicted"/>
<evidence type="ECO:0000256" key="4">
    <source>
        <dbReference type="ARBA" id="ARBA00022692"/>
    </source>
</evidence>
<keyword evidence="3" id="KW-1003">Cell membrane</keyword>
<evidence type="ECO:0000313" key="10">
    <source>
        <dbReference type="EMBL" id="MFC0678406.1"/>
    </source>
</evidence>
<feature type="transmembrane region" description="Helical" evidence="8">
    <location>
        <begin position="88"/>
        <end position="121"/>
    </location>
</feature>
<dbReference type="PANTHER" id="PTHR23513:SF6">
    <property type="entry name" value="MAJOR FACILITATOR SUPERFAMILY ASSOCIATED DOMAIN-CONTAINING PROTEIN"/>
    <property type="match status" value="1"/>
</dbReference>
<dbReference type="Pfam" id="PF05977">
    <property type="entry name" value="MFS_3"/>
    <property type="match status" value="1"/>
</dbReference>
<dbReference type="Proteomes" id="UP001589896">
    <property type="component" value="Unassembled WGS sequence"/>
</dbReference>
<feature type="domain" description="Major facilitator superfamily (MFS) profile" evidence="9">
    <location>
        <begin position="222"/>
        <end position="430"/>
    </location>
</feature>
<keyword evidence="5 8" id="KW-1133">Transmembrane helix</keyword>
<evidence type="ECO:0000313" key="11">
    <source>
        <dbReference type="Proteomes" id="UP001589896"/>
    </source>
</evidence>
<feature type="region of interest" description="Disordered" evidence="7">
    <location>
        <begin position="409"/>
        <end position="430"/>
    </location>
</feature>
<dbReference type="Gene3D" id="1.20.1250.20">
    <property type="entry name" value="MFS general substrate transporter like domains"/>
    <property type="match status" value="1"/>
</dbReference>
<dbReference type="InterPro" id="IPR020846">
    <property type="entry name" value="MFS_dom"/>
</dbReference>
<evidence type="ECO:0000256" key="3">
    <source>
        <dbReference type="ARBA" id="ARBA00022475"/>
    </source>
</evidence>
<keyword evidence="4 8" id="KW-0812">Transmembrane</keyword>
<keyword evidence="2" id="KW-0813">Transport</keyword>
<evidence type="ECO:0000259" key="9">
    <source>
        <dbReference type="PROSITE" id="PS50850"/>
    </source>
</evidence>
<evidence type="ECO:0000256" key="2">
    <source>
        <dbReference type="ARBA" id="ARBA00022448"/>
    </source>
</evidence>
<name>A0ABV6RNM8_9GAMM</name>
<dbReference type="InterPro" id="IPR036259">
    <property type="entry name" value="MFS_trans_sf"/>
</dbReference>
<feature type="transmembrane region" description="Helical" evidence="8">
    <location>
        <begin position="254"/>
        <end position="277"/>
    </location>
</feature>
<organism evidence="10 11">
    <name type="scientific">Lysobacter korlensis</name>
    <dbReference type="NCBI Taxonomy" id="553636"/>
    <lineage>
        <taxon>Bacteria</taxon>
        <taxon>Pseudomonadati</taxon>
        <taxon>Pseudomonadota</taxon>
        <taxon>Gammaproteobacteria</taxon>
        <taxon>Lysobacterales</taxon>
        <taxon>Lysobacteraceae</taxon>
        <taxon>Lysobacter</taxon>
    </lineage>
</organism>
<evidence type="ECO:0000256" key="7">
    <source>
        <dbReference type="SAM" id="MobiDB-lite"/>
    </source>
</evidence>
<evidence type="ECO:0000256" key="1">
    <source>
        <dbReference type="ARBA" id="ARBA00004651"/>
    </source>
</evidence>
<feature type="transmembrane region" description="Helical" evidence="8">
    <location>
        <begin position="162"/>
        <end position="190"/>
    </location>
</feature>
<dbReference type="EMBL" id="JBHLTG010000002">
    <property type="protein sequence ID" value="MFC0678406.1"/>
    <property type="molecule type" value="Genomic_DNA"/>
</dbReference>
<gene>
    <name evidence="10" type="ORF">ACFFGH_11205</name>
</gene>
<protein>
    <submittedName>
        <fullName evidence="10">MFS transporter</fullName>
    </submittedName>
</protein>
<feature type="transmembrane region" description="Helical" evidence="8">
    <location>
        <begin position="46"/>
        <end position="67"/>
    </location>
</feature>
<reference evidence="10 11" key="1">
    <citation type="submission" date="2024-09" db="EMBL/GenBank/DDBJ databases">
        <authorList>
            <person name="Sun Q."/>
            <person name="Mori K."/>
        </authorList>
    </citation>
    <scope>NUCLEOTIDE SEQUENCE [LARGE SCALE GENOMIC DNA]</scope>
    <source>
        <strain evidence="10 11">KCTC 23076</strain>
    </source>
</reference>
<comment type="subcellular location">
    <subcellularLocation>
        <location evidence="1">Cell membrane</location>
        <topology evidence="1">Multi-pass membrane protein</topology>
    </subcellularLocation>
</comment>
<feature type="transmembrane region" description="Helical" evidence="8">
    <location>
        <begin position="227"/>
        <end position="248"/>
    </location>
</feature>
<feature type="transmembrane region" description="Helical" evidence="8">
    <location>
        <begin position="289"/>
        <end position="307"/>
    </location>
</feature>
<feature type="transmembrane region" description="Helical" evidence="8">
    <location>
        <begin position="313"/>
        <end position="333"/>
    </location>
</feature>
<dbReference type="CDD" id="cd06173">
    <property type="entry name" value="MFS_MefA_like"/>
    <property type="match status" value="1"/>
</dbReference>
<dbReference type="SUPFAM" id="SSF103473">
    <property type="entry name" value="MFS general substrate transporter"/>
    <property type="match status" value="1"/>
</dbReference>
<evidence type="ECO:0000256" key="8">
    <source>
        <dbReference type="SAM" id="Phobius"/>
    </source>
</evidence>
<dbReference type="PANTHER" id="PTHR23513">
    <property type="entry name" value="INTEGRAL MEMBRANE EFFLUX PROTEIN-RELATED"/>
    <property type="match status" value="1"/>
</dbReference>
<feature type="transmembrane region" description="Helical" evidence="8">
    <location>
        <begin position="354"/>
        <end position="373"/>
    </location>
</feature>
<keyword evidence="6 8" id="KW-0472">Membrane</keyword>
<keyword evidence="11" id="KW-1185">Reference proteome</keyword>